<proteinExistence type="predicted"/>
<dbReference type="Proteomes" id="UP000293952">
    <property type="component" value="Unassembled WGS sequence"/>
</dbReference>
<organism evidence="1 2">
    <name type="scientific">Brumimicrobium glaciale</name>
    <dbReference type="NCBI Taxonomy" id="200475"/>
    <lineage>
        <taxon>Bacteria</taxon>
        <taxon>Pseudomonadati</taxon>
        <taxon>Bacteroidota</taxon>
        <taxon>Flavobacteriia</taxon>
        <taxon>Flavobacteriales</taxon>
        <taxon>Crocinitomicaceae</taxon>
        <taxon>Brumimicrobium</taxon>
    </lineage>
</organism>
<accession>A0A4Q4KLJ2</accession>
<keyword evidence="2" id="KW-1185">Reference proteome</keyword>
<sequence length="293" mass="34854">MKDFLTKLIKRLFDIFHLTVMKKESLFTIPIEIDLRFSGSSLTPTNVLEFKSKQRDINYILNIPKDKIILRKIMEVWIEMLEIRANENIDLKIEERPSFLFFKNYFDTYQPKTVMERLELEIKSLNEHQKEYFSKPPLYTTFPWVDQSPDEEYNMYLGFMKKEFEEHHGKAYIAEDGWKGFGPASNRLIEMEYNRIINIYESILKHGYIEKFGFPFIEIYIKDNEYKVTLEGAWHRSAILFAIETDSIPTVLNTNTNIINSKDVENWPQVLSKVYSKEQALEIFNDTFSSSLK</sequence>
<name>A0A4Q4KLJ2_9FLAO</name>
<comment type="caution">
    <text evidence="1">The sequence shown here is derived from an EMBL/GenBank/DDBJ whole genome shotgun (WGS) entry which is preliminary data.</text>
</comment>
<reference evidence="1 2" key="1">
    <citation type="submission" date="2019-02" db="EMBL/GenBank/DDBJ databases">
        <title>Genome sequence of the sea-ice species Brumimicrobium glaciale.</title>
        <authorList>
            <person name="Bowman J.P."/>
        </authorList>
    </citation>
    <scope>NUCLEOTIDE SEQUENCE [LARGE SCALE GENOMIC DNA]</scope>
    <source>
        <strain evidence="1 2">IC156</strain>
    </source>
</reference>
<protein>
    <submittedName>
        <fullName evidence="1">Uncharacterized protein</fullName>
    </submittedName>
</protein>
<dbReference type="EMBL" id="SETE01000003">
    <property type="protein sequence ID" value="RYM33918.1"/>
    <property type="molecule type" value="Genomic_DNA"/>
</dbReference>
<evidence type="ECO:0000313" key="1">
    <source>
        <dbReference type="EMBL" id="RYM33918.1"/>
    </source>
</evidence>
<evidence type="ECO:0000313" key="2">
    <source>
        <dbReference type="Proteomes" id="UP000293952"/>
    </source>
</evidence>
<gene>
    <name evidence="1" type="ORF">ERX46_08105</name>
</gene>
<dbReference type="AlphaFoldDB" id="A0A4Q4KLJ2"/>